<gene>
    <name evidence="1" type="ORF">K8W17_01195</name>
</gene>
<evidence type="ECO:0000313" key="2">
    <source>
        <dbReference type="Proteomes" id="UP000774947"/>
    </source>
</evidence>
<organism evidence="1 2">
    <name type="scientific">Lapidilactobacillus dextrinicus</name>
    <dbReference type="NCBI Taxonomy" id="51664"/>
    <lineage>
        <taxon>Bacteria</taxon>
        <taxon>Bacillati</taxon>
        <taxon>Bacillota</taxon>
        <taxon>Bacilli</taxon>
        <taxon>Lactobacillales</taxon>
        <taxon>Lactobacillaceae</taxon>
        <taxon>Lapidilactobacillus</taxon>
    </lineage>
</organism>
<reference evidence="1" key="1">
    <citation type="journal article" date="2021" name="PeerJ">
        <title>Extensive microbial diversity within the chicken gut microbiome revealed by metagenomics and culture.</title>
        <authorList>
            <person name="Gilroy R."/>
            <person name="Ravi A."/>
            <person name="Getino M."/>
            <person name="Pursley I."/>
            <person name="Horton D.L."/>
            <person name="Alikhan N.F."/>
            <person name="Baker D."/>
            <person name="Gharbi K."/>
            <person name="Hall N."/>
            <person name="Watson M."/>
            <person name="Adriaenssens E.M."/>
            <person name="Foster-Nyarko E."/>
            <person name="Jarju S."/>
            <person name="Secka A."/>
            <person name="Antonio M."/>
            <person name="Oren A."/>
            <person name="Chaudhuri R.R."/>
            <person name="La Ragione R."/>
            <person name="Hildebrand F."/>
            <person name="Pallen M.J."/>
        </authorList>
    </citation>
    <scope>NUCLEOTIDE SEQUENCE</scope>
    <source>
        <strain evidence="1">CHK173-2119</strain>
    </source>
</reference>
<dbReference type="EMBL" id="DYXY01000027">
    <property type="protein sequence ID" value="HJE14680.1"/>
    <property type="molecule type" value="Genomic_DNA"/>
</dbReference>
<sequence>MLVLDFLQLISDVAKQTPFFFKNNEITYRLLLPQTIEINQQPSLIFTTSTSGKSLCQWELFVLLNKPEYRQLPVYLQINEQPRPVFGFKLADGKAWLN</sequence>
<name>A0A921B2V2_9LACO</name>
<proteinExistence type="predicted"/>
<accession>A0A921B2V2</accession>
<evidence type="ECO:0000313" key="1">
    <source>
        <dbReference type="EMBL" id="HJE14680.1"/>
    </source>
</evidence>
<dbReference type="Proteomes" id="UP000774947">
    <property type="component" value="Unassembled WGS sequence"/>
</dbReference>
<comment type="caution">
    <text evidence="1">The sequence shown here is derived from an EMBL/GenBank/DDBJ whole genome shotgun (WGS) entry which is preliminary data.</text>
</comment>
<dbReference type="AlphaFoldDB" id="A0A921B2V2"/>
<protein>
    <submittedName>
        <fullName evidence="1">Uncharacterized protein</fullName>
    </submittedName>
</protein>
<reference evidence="1" key="2">
    <citation type="submission" date="2021-09" db="EMBL/GenBank/DDBJ databases">
        <authorList>
            <person name="Gilroy R."/>
        </authorList>
    </citation>
    <scope>NUCLEOTIDE SEQUENCE</scope>
    <source>
        <strain evidence="1">CHK173-2119</strain>
    </source>
</reference>